<evidence type="ECO:0000313" key="4">
    <source>
        <dbReference type="Proteomes" id="UP000295499"/>
    </source>
</evidence>
<sequence>MMNRNIAAFIGLFLLLSFNSMAQKKKVLVFCKTAGFHHSSIEVGKAAIMKLGQENKFDVDTTSSADRFTKEGLKPYAAVVFLNTTGNALDDLQQQAFEQYFRSGKGFVGVHAATDTEYEWPWYGNLVGAYFVKHPEQQEATLNVVNRKSIATKHLPEQWKRKDEWYNFNWMTKETLYVLIAIDEKSYKPGVGAMGDNHPMSWYHDFDGGRSFYTELGHTEASYSDPLYLKHLLGGLQYALGTKKME</sequence>
<dbReference type="OrthoDB" id="9816308at2"/>
<keyword evidence="1" id="KW-0732">Signal</keyword>
<dbReference type="Gene3D" id="3.40.50.880">
    <property type="match status" value="1"/>
</dbReference>
<dbReference type="SUPFAM" id="SSF52317">
    <property type="entry name" value="Class I glutamine amidotransferase-like"/>
    <property type="match status" value="1"/>
</dbReference>
<keyword evidence="4" id="KW-1185">Reference proteome</keyword>
<dbReference type="AlphaFoldDB" id="A0A4R6IQ85"/>
<evidence type="ECO:0000259" key="2">
    <source>
        <dbReference type="Pfam" id="PF06283"/>
    </source>
</evidence>
<feature type="chain" id="PRO_5020861890" description="ThuA-like domain-containing protein" evidence="1">
    <location>
        <begin position="23"/>
        <end position="246"/>
    </location>
</feature>
<reference evidence="3 4" key="1">
    <citation type="submission" date="2019-03" db="EMBL/GenBank/DDBJ databases">
        <title>Genomic Encyclopedia of Archaeal and Bacterial Type Strains, Phase II (KMG-II): from individual species to whole genera.</title>
        <authorList>
            <person name="Goeker M."/>
        </authorList>
    </citation>
    <scope>NUCLEOTIDE SEQUENCE [LARGE SCALE GENOMIC DNA]</scope>
    <source>
        <strain evidence="3 4">DSM 19034</strain>
    </source>
</reference>
<comment type="caution">
    <text evidence="3">The sequence shown here is derived from an EMBL/GenBank/DDBJ whole genome shotgun (WGS) entry which is preliminary data.</text>
</comment>
<dbReference type="PANTHER" id="PTHR40469:SF2">
    <property type="entry name" value="GALACTOSE-BINDING DOMAIN-LIKE SUPERFAMILY PROTEIN"/>
    <property type="match status" value="1"/>
</dbReference>
<dbReference type="Pfam" id="PF06283">
    <property type="entry name" value="ThuA"/>
    <property type="match status" value="1"/>
</dbReference>
<dbReference type="InterPro" id="IPR029062">
    <property type="entry name" value="Class_I_gatase-like"/>
</dbReference>
<dbReference type="EMBL" id="SNWM01000001">
    <property type="protein sequence ID" value="TDO24504.1"/>
    <property type="molecule type" value="Genomic_DNA"/>
</dbReference>
<dbReference type="InterPro" id="IPR029010">
    <property type="entry name" value="ThuA-like"/>
</dbReference>
<protein>
    <recommendedName>
        <fullName evidence="2">ThuA-like domain-containing protein</fullName>
    </recommendedName>
</protein>
<feature type="signal peptide" evidence="1">
    <location>
        <begin position="1"/>
        <end position="22"/>
    </location>
</feature>
<proteinExistence type="predicted"/>
<name>A0A4R6IQ85_9SPHI</name>
<dbReference type="RefSeq" id="WP_133552548.1">
    <property type="nucleotide sequence ID" value="NZ_SNWM01000001.1"/>
</dbReference>
<dbReference type="Proteomes" id="UP000295499">
    <property type="component" value="Unassembled WGS sequence"/>
</dbReference>
<gene>
    <name evidence="3" type="ORF">CLV32_0793</name>
</gene>
<dbReference type="PANTHER" id="PTHR40469">
    <property type="entry name" value="SECRETED GLYCOSYL HYDROLASE"/>
    <property type="match status" value="1"/>
</dbReference>
<accession>A0A4R6IQ85</accession>
<evidence type="ECO:0000313" key="3">
    <source>
        <dbReference type="EMBL" id="TDO24504.1"/>
    </source>
</evidence>
<feature type="domain" description="ThuA-like" evidence="2">
    <location>
        <begin position="26"/>
        <end position="239"/>
    </location>
</feature>
<organism evidence="3 4">
    <name type="scientific">Pedobacter duraquae</name>
    <dbReference type="NCBI Taxonomy" id="425511"/>
    <lineage>
        <taxon>Bacteria</taxon>
        <taxon>Pseudomonadati</taxon>
        <taxon>Bacteroidota</taxon>
        <taxon>Sphingobacteriia</taxon>
        <taxon>Sphingobacteriales</taxon>
        <taxon>Sphingobacteriaceae</taxon>
        <taxon>Pedobacter</taxon>
    </lineage>
</organism>
<evidence type="ECO:0000256" key="1">
    <source>
        <dbReference type="SAM" id="SignalP"/>
    </source>
</evidence>